<dbReference type="EMBL" id="JAQQWI010000007">
    <property type="protein sequence ID" value="KAK8026543.1"/>
    <property type="molecule type" value="Genomic_DNA"/>
</dbReference>
<evidence type="ECO:0000313" key="2">
    <source>
        <dbReference type="EMBL" id="KAK8026543.1"/>
    </source>
</evidence>
<evidence type="ECO:0000256" key="1">
    <source>
        <dbReference type="SAM" id="MobiDB-lite"/>
    </source>
</evidence>
<organism evidence="2 3">
    <name type="scientific">Apiospora marii</name>
    <dbReference type="NCBI Taxonomy" id="335849"/>
    <lineage>
        <taxon>Eukaryota</taxon>
        <taxon>Fungi</taxon>
        <taxon>Dikarya</taxon>
        <taxon>Ascomycota</taxon>
        <taxon>Pezizomycotina</taxon>
        <taxon>Sordariomycetes</taxon>
        <taxon>Xylariomycetidae</taxon>
        <taxon>Amphisphaeriales</taxon>
        <taxon>Apiosporaceae</taxon>
        <taxon>Apiospora</taxon>
    </lineage>
</organism>
<protein>
    <submittedName>
        <fullName evidence="2">Uncharacterized protein</fullName>
    </submittedName>
</protein>
<evidence type="ECO:0000313" key="3">
    <source>
        <dbReference type="Proteomes" id="UP001396898"/>
    </source>
</evidence>
<feature type="compositionally biased region" description="Basic and acidic residues" evidence="1">
    <location>
        <begin position="44"/>
        <end position="53"/>
    </location>
</feature>
<name>A0ABR1S3X2_9PEZI</name>
<dbReference type="Proteomes" id="UP001396898">
    <property type="component" value="Unassembled WGS sequence"/>
</dbReference>
<proteinExistence type="predicted"/>
<gene>
    <name evidence="2" type="ORF">PG991_003599</name>
</gene>
<sequence>MQSHCGRSLAHRISKWMLISFLDSASQRELLRTLPFIATSSTPARKEGGHSDGNDGDGEDYEENWVEPILYFWDQDGLGFTDEQSDGAREGIRTIPPPSDLASREGIRAKLLEPIFNTVDSNSRVKDGIVSPIAALISPEDEDDEYPASLNSAIWSLEDNLKQMPVEETDCGERDNRTRKRITSRPPLTVLS</sequence>
<keyword evidence="3" id="KW-1185">Reference proteome</keyword>
<comment type="caution">
    <text evidence="2">The sequence shown here is derived from an EMBL/GenBank/DDBJ whole genome shotgun (WGS) entry which is preliminary data.</text>
</comment>
<reference evidence="2 3" key="1">
    <citation type="submission" date="2023-01" db="EMBL/GenBank/DDBJ databases">
        <title>Analysis of 21 Apiospora genomes using comparative genomics revels a genus with tremendous synthesis potential of carbohydrate active enzymes and secondary metabolites.</title>
        <authorList>
            <person name="Sorensen T."/>
        </authorList>
    </citation>
    <scope>NUCLEOTIDE SEQUENCE [LARGE SCALE GENOMIC DNA]</scope>
    <source>
        <strain evidence="2 3">CBS 20057</strain>
    </source>
</reference>
<feature type="region of interest" description="Disordered" evidence="1">
    <location>
        <begin position="41"/>
        <end position="60"/>
    </location>
</feature>
<feature type="region of interest" description="Disordered" evidence="1">
    <location>
        <begin position="167"/>
        <end position="192"/>
    </location>
</feature>
<accession>A0ABR1S3X2</accession>